<dbReference type="EMBL" id="CM046394">
    <property type="protein sequence ID" value="KAI8546181.1"/>
    <property type="molecule type" value="Genomic_DNA"/>
</dbReference>
<accession>A0ACC0MZK6</accession>
<sequence length="140" mass="15668">MVICNAINMIDWFCDCALAFIIVFMLDVCRKGHSSLQPSRPGAFSFSKIVSDKELVRRTDSPKYLQLKRSGTLVGNSISSTNSNAKQPCPEELWRSASVSSTHSGRSMTRDVQPYSRKSKPLFKALFTMLKQKRDGKLCG</sequence>
<protein>
    <submittedName>
        <fullName evidence="1">Uncharacterized protein</fullName>
    </submittedName>
</protein>
<name>A0ACC0MZK6_RHOML</name>
<keyword evidence="2" id="KW-1185">Reference proteome</keyword>
<reference evidence="1" key="1">
    <citation type="submission" date="2022-02" db="EMBL/GenBank/DDBJ databases">
        <title>Plant Genome Project.</title>
        <authorList>
            <person name="Zhang R.-G."/>
        </authorList>
    </citation>
    <scope>NUCLEOTIDE SEQUENCE</scope>
    <source>
        <strain evidence="1">AT1</strain>
    </source>
</reference>
<dbReference type="Proteomes" id="UP001062846">
    <property type="component" value="Chromosome 7"/>
</dbReference>
<comment type="caution">
    <text evidence="1">The sequence shown here is derived from an EMBL/GenBank/DDBJ whole genome shotgun (WGS) entry which is preliminary data.</text>
</comment>
<proteinExistence type="predicted"/>
<gene>
    <name evidence="1" type="ORF">RHMOL_Rhmol07G0097400</name>
</gene>
<organism evidence="1 2">
    <name type="scientific">Rhododendron molle</name>
    <name type="common">Chinese azalea</name>
    <name type="synonym">Azalea mollis</name>
    <dbReference type="NCBI Taxonomy" id="49168"/>
    <lineage>
        <taxon>Eukaryota</taxon>
        <taxon>Viridiplantae</taxon>
        <taxon>Streptophyta</taxon>
        <taxon>Embryophyta</taxon>
        <taxon>Tracheophyta</taxon>
        <taxon>Spermatophyta</taxon>
        <taxon>Magnoliopsida</taxon>
        <taxon>eudicotyledons</taxon>
        <taxon>Gunneridae</taxon>
        <taxon>Pentapetalae</taxon>
        <taxon>asterids</taxon>
        <taxon>Ericales</taxon>
        <taxon>Ericaceae</taxon>
        <taxon>Ericoideae</taxon>
        <taxon>Rhodoreae</taxon>
        <taxon>Rhododendron</taxon>
    </lineage>
</organism>
<evidence type="ECO:0000313" key="2">
    <source>
        <dbReference type="Proteomes" id="UP001062846"/>
    </source>
</evidence>
<evidence type="ECO:0000313" key="1">
    <source>
        <dbReference type="EMBL" id="KAI8546181.1"/>
    </source>
</evidence>